<dbReference type="Pfam" id="PF22980">
    <property type="entry name" value="Myb_DNA-bind_8"/>
    <property type="match status" value="1"/>
</dbReference>
<gene>
    <name evidence="3" type="ORF">N7463_004633</name>
</gene>
<dbReference type="AlphaFoldDB" id="A0A9W9Y3D8"/>
<reference evidence="3" key="1">
    <citation type="submission" date="2022-12" db="EMBL/GenBank/DDBJ databases">
        <authorList>
            <person name="Petersen C."/>
        </authorList>
    </citation>
    <scope>NUCLEOTIDE SEQUENCE</scope>
    <source>
        <strain evidence="3">IBT 29495</strain>
    </source>
</reference>
<dbReference type="Proteomes" id="UP001149954">
    <property type="component" value="Unassembled WGS sequence"/>
</dbReference>
<sequence>MAPKAPTTPKAKPAKAAKGGITKRTPTKVSPVKATANKAAPGAPLDKDLLFLWKCVQMSTGMKIDWTLVSNDTGKPFGILQKQYWRLNTKIEKYIAATSPADAPADASDVDNDTSEKCIQTTESNEAE</sequence>
<evidence type="ECO:0000256" key="1">
    <source>
        <dbReference type="SAM" id="MobiDB-lite"/>
    </source>
</evidence>
<dbReference type="EMBL" id="JAPWDS010000002">
    <property type="protein sequence ID" value="KAJ5515081.1"/>
    <property type="molecule type" value="Genomic_DNA"/>
</dbReference>
<reference evidence="3" key="2">
    <citation type="journal article" date="2023" name="IMA Fungus">
        <title>Comparative genomic study of the Penicillium genus elucidates a diverse pangenome and 15 lateral gene transfer events.</title>
        <authorList>
            <person name="Petersen C."/>
            <person name="Sorensen T."/>
            <person name="Nielsen M.R."/>
            <person name="Sondergaard T.E."/>
            <person name="Sorensen J.L."/>
            <person name="Fitzpatrick D.A."/>
            <person name="Frisvad J.C."/>
            <person name="Nielsen K.L."/>
        </authorList>
    </citation>
    <scope>NUCLEOTIDE SEQUENCE</scope>
    <source>
        <strain evidence="3">IBT 29495</strain>
    </source>
</reference>
<comment type="caution">
    <text evidence="3">The sequence shown here is derived from an EMBL/GenBank/DDBJ whole genome shotgun (WGS) entry which is preliminary data.</text>
</comment>
<evidence type="ECO:0000259" key="2">
    <source>
        <dbReference type="Pfam" id="PF22980"/>
    </source>
</evidence>
<organism evidence="3 4">
    <name type="scientific">Penicillium fimorum</name>
    <dbReference type="NCBI Taxonomy" id="1882269"/>
    <lineage>
        <taxon>Eukaryota</taxon>
        <taxon>Fungi</taxon>
        <taxon>Dikarya</taxon>
        <taxon>Ascomycota</taxon>
        <taxon>Pezizomycotina</taxon>
        <taxon>Eurotiomycetes</taxon>
        <taxon>Eurotiomycetidae</taxon>
        <taxon>Eurotiales</taxon>
        <taxon>Aspergillaceae</taxon>
        <taxon>Penicillium</taxon>
    </lineage>
</organism>
<feature type="region of interest" description="Disordered" evidence="1">
    <location>
        <begin position="99"/>
        <end position="128"/>
    </location>
</feature>
<dbReference type="OrthoDB" id="4369078at2759"/>
<name>A0A9W9Y3D8_9EURO</name>
<feature type="compositionally biased region" description="Low complexity" evidence="1">
    <location>
        <begin position="1"/>
        <end position="18"/>
    </location>
</feature>
<evidence type="ECO:0000313" key="4">
    <source>
        <dbReference type="Proteomes" id="UP001149954"/>
    </source>
</evidence>
<dbReference type="InterPro" id="IPR054505">
    <property type="entry name" value="Myb_DNA-bind_8"/>
</dbReference>
<feature type="region of interest" description="Disordered" evidence="1">
    <location>
        <begin position="1"/>
        <end position="41"/>
    </location>
</feature>
<feature type="compositionally biased region" description="Polar residues" evidence="1">
    <location>
        <begin position="117"/>
        <end position="128"/>
    </location>
</feature>
<keyword evidence="4" id="KW-1185">Reference proteome</keyword>
<protein>
    <recommendedName>
        <fullName evidence="2">Myb-like DNA-binding domain-containing protein</fullName>
    </recommendedName>
</protein>
<proteinExistence type="predicted"/>
<accession>A0A9W9Y3D8</accession>
<evidence type="ECO:0000313" key="3">
    <source>
        <dbReference type="EMBL" id="KAJ5515081.1"/>
    </source>
</evidence>
<feature type="domain" description="Myb-like DNA-binding" evidence="2">
    <location>
        <begin position="46"/>
        <end position="92"/>
    </location>
</feature>